<sequence>LVIEAQVAPTIGIKAPVLILEEHK</sequence>
<name>A0A392M4V5_9FABA</name>
<keyword evidence="2" id="KW-1185">Reference proteome</keyword>
<organism evidence="1 2">
    <name type="scientific">Trifolium medium</name>
    <dbReference type="NCBI Taxonomy" id="97028"/>
    <lineage>
        <taxon>Eukaryota</taxon>
        <taxon>Viridiplantae</taxon>
        <taxon>Streptophyta</taxon>
        <taxon>Embryophyta</taxon>
        <taxon>Tracheophyta</taxon>
        <taxon>Spermatophyta</taxon>
        <taxon>Magnoliopsida</taxon>
        <taxon>eudicotyledons</taxon>
        <taxon>Gunneridae</taxon>
        <taxon>Pentapetalae</taxon>
        <taxon>rosids</taxon>
        <taxon>fabids</taxon>
        <taxon>Fabales</taxon>
        <taxon>Fabaceae</taxon>
        <taxon>Papilionoideae</taxon>
        <taxon>50 kb inversion clade</taxon>
        <taxon>NPAAA clade</taxon>
        <taxon>Hologalegina</taxon>
        <taxon>IRL clade</taxon>
        <taxon>Trifolieae</taxon>
        <taxon>Trifolium</taxon>
    </lineage>
</organism>
<reference evidence="1 2" key="1">
    <citation type="journal article" date="2018" name="Front. Plant Sci.">
        <title>Red Clover (Trifolium pratense) and Zigzag Clover (T. medium) - A Picture of Genomic Similarities and Differences.</title>
        <authorList>
            <person name="Dluhosova J."/>
            <person name="Istvanek J."/>
            <person name="Nedelnik J."/>
            <person name="Repkova J."/>
        </authorList>
    </citation>
    <scope>NUCLEOTIDE SEQUENCE [LARGE SCALE GENOMIC DNA]</scope>
    <source>
        <strain evidence="2">cv. 10/8</strain>
        <tissue evidence="1">Leaf</tissue>
    </source>
</reference>
<comment type="caution">
    <text evidence="1">The sequence shown here is derived from an EMBL/GenBank/DDBJ whole genome shotgun (WGS) entry which is preliminary data.</text>
</comment>
<dbReference type="EMBL" id="LXQA010002759">
    <property type="protein sequence ID" value="MCH81778.1"/>
    <property type="molecule type" value="Genomic_DNA"/>
</dbReference>
<evidence type="ECO:0000313" key="2">
    <source>
        <dbReference type="Proteomes" id="UP000265520"/>
    </source>
</evidence>
<feature type="non-terminal residue" evidence="1">
    <location>
        <position position="1"/>
    </location>
</feature>
<dbReference type="Proteomes" id="UP000265520">
    <property type="component" value="Unassembled WGS sequence"/>
</dbReference>
<evidence type="ECO:0000313" key="1">
    <source>
        <dbReference type="EMBL" id="MCH81778.1"/>
    </source>
</evidence>
<accession>A0A392M4V5</accession>
<proteinExistence type="predicted"/>
<dbReference type="AlphaFoldDB" id="A0A392M4V5"/>
<protein>
    <submittedName>
        <fullName evidence="1">Uncharacterized protein</fullName>
    </submittedName>
</protein>
<gene>
    <name evidence="1" type="ORF">A2U01_0002570</name>
</gene>